<evidence type="ECO:0000313" key="4">
    <source>
        <dbReference type="EMBL" id="MCV7419414.1"/>
    </source>
</evidence>
<feature type="chain" id="PRO_5040831618" evidence="3">
    <location>
        <begin position="23"/>
        <end position="225"/>
    </location>
</feature>
<name>A0A9X2YW81_9MYCO</name>
<dbReference type="Gene3D" id="3.40.1000.10">
    <property type="entry name" value="Mog1/PsbP, alpha/beta/alpha sandwich"/>
    <property type="match status" value="1"/>
</dbReference>
<dbReference type="AlphaFoldDB" id="A0A9X2YW81"/>
<dbReference type="Pfam" id="PF10738">
    <property type="entry name" value="Lpp-LpqN"/>
    <property type="match status" value="1"/>
</dbReference>
<organism evidence="4 5">
    <name type="scientific">Mycobacterium yunnanensis</name>
    <dbReference type="NCBI Taxonomy" id="368477"/>
    <lineage>
        <taxon>Bacteria</taxon>
        <taxon>Bacillati</taxon>
        <taxon>Actinomycetota</taxon>
        <taxon>Actinomycetes</taxon>
        <taxon>Mycobacteriales</taxon>
        <taxon>Mycobacteriaceae</taxon>
        <taxon>Mycobacterium</taxon>
    </lineage>
</organism>
<evidence type="ECO:0000256" key="1">
    <source>
        <dbReference type="ARBA" id="ARBA00022729"/>
    </source>
</evidence>
<proteinExistence type="predicted"/>
<gene>
    <name evidence="4" type="ORF">H7K45_02570</name>
</gene>
<keyword evidence="1 3" id="KW-0732">Signal</keyword>
<evidence type="ECO:0000256" key="2">
    <source>
        <dbReference type="SAM" id="MobiDB-lite"/>
    </source>
</evidence>
<reference evidence="4" key="2">
    <citation type="journal article" date="2022" name="BMC Genomics">
        <title>Comparative genome analysis of mycobacteria focusing on tRNA and non-coding RNA.</title>
        <authorList>
            <person name="Behra P.R.K."/>
            <person name="Pettersson B.M.F."/>
            <person name="Ramesh M."/>
            <person name="Das S."/>
            <person name="Dasgupta S."/>
            <person name="Kirsebom L.A."/>
        </authorList>
    </citation>
    <scope>NUCLEOTIDE SEQUENCE</scope>
    <source>
        <strain evidence="4">DSM 44838</strain>
    </source>
</reference>
<feature type="compositionally biased region" description="Low complexity" evidence="2">
    <location>
        <begin position="24"/>
        <end position="44"/>
    </location>
</feature>
<feature type="signal peptide" evidence="3">
    <location>
        <begin position="1"/>
        <end position="22"/>
    </location>
</feature>
<comment type="caution">
    <text evidence="4">The sequence shown here is derived from an EMBL/GenBank/DDBJ whole genome shotgun (WGS) entry which is preliminary data.</text>
</comment>
<accession>A0A9X2YW81</accession>
<dbReference type="Proteomes" id="UP001141629">
    <property type="component" value="Unassembled WGS sequence"/>
</dbReference>
<sequence>MRLRRTLGVAVTALALAGCSAAGQDAASSSTSSSPVATTSDTPAMTSVPPAPAAPADRPQGFRDYLASIDVTGSPVHLDQAPGLTVTVPVPEGWAQTNDPLFSTGVEFIQPVGQSGNTPSVTLMAVELTGPFDPKDAIRHANADALPPAATDVTESYDDYDGFPSAAAQGVTASTQHYNRIVLADVPSTGKRYLVQLTVTTPADQLIAANPPLKSVVTGFKVAVS</sequence>
<dbReference type="EMBL" id="JACKVK010000001">
    <property type="protein sequence ID" value="MCV7419414.1"/>
    <property type="molecule type" value="Genomic_DNA"/>
</dbReference>
<dbReference type="InterPro" id="IPR019674">
    <property type="entry name" value="Lipoprotein_LpqN/LpqT-like"/>
</dbReference>
<keyword evidence="5" id="KW-1185">Reference proteome</keyword>
<feature type="region of interest" description="Disordered" evidence="2">
    <location>
        <begin position="24"/>
        <end position="60"/>
    </location>
</feature>
<dbReference type="RefSeq" id="WP_263994167.1">
    <property type="nucleotide sequence ID" value="NZ_JACKVK010000001.1"/>
</dbReference>
<evidence type="ECO:0000313" key="5">
    <source>
        <dbReference type="Proteomes" id="UP001141629"/>
    </source>
</evidence>
<dbReference type="PROSITE" id="PS51257">
    <property type="entry name" value="PROKAR_LIPOPROTEIN"/>
    <property type="match status" value="1"/>
</dbReference>
<protein>
    <submittedName>
        <fullName evidence="4">LpqN/LpqT family lipoprotein</fullName>
    </submittedName>
</protein>
<keyword evidence="4" id="KW-0449">Lipoprotein</keyword>
<reference evidence="4" key="1">
    <citation type="submission" date="2020-07" db="EMBL/GenBank/DDBJ databases">
        <authorList>
            <person name="Pettersson B.M.F."/>
            <person name="Behra P.R.K."/>
            <person name="Ramesh M."/>
            <person name="Das S."/>
            <person name="Dasgupta S."/>
            <person name="Kirsebom L.A."/>
        </authorList>
    </citation>
    <scope>NUCLEOTIDE SEQUENCE</scope>
    <source>
        <strain evidence="4">DSM 44838</strain>
    </source>
</reference>
<evidence type="ECO:0000256" key="3">
    <source>
        <dbReference type="SAM" id="SignalP"/>
    </source>
</evidence>